<dbReference type="STRING" id="27342.A0A0H2RXH1"/>
<evidence type="ECO:0000256" key="8">
    <source>
        <dbReference type="ARBA" id="ARBA00023136"/>
    </source>
</evidence>
<comment type="subcellular location">
    <subcellularLocation>
        <location evidence="1">Mitochondrion membrane</location>
        <topology evidence="1">Multi-pass membrane protein</topology>
    </subcellularLocation>
</comment>
<organism evidence="9 10">
    <name type="scientific">Schizopora paradoxa</name>
    <dbReference type="NCBI Taxonomy" id="27342"/>
    <lineage>
        <taxon>Eukaryota</taxon>
        <taxon>Fungi</taxon>
        <taxon>Dikarya</taxon>
        <taxon>Basidiomycota</taxon>
        <taxon>Agaricomycotina</taxon>
        <taxon>Agaricomycetes</taxon>
        <taxon>Hymenochaetales</taxon>
        <taxon>Schizoporaceae</taxon>
        <taxon>Schizopora</taxon>
    </lineage>
</organism>
<evidence type="ECO:0000256" key="5">
    <source>
        <dbReference type="ARBA" id="ARBA00022737"/>
    </source>
</evidence>
<evidence type="ECO:0000256" key="3">
    <source>
        <dbReference type="ARBA" id="ARBA00022448"/>
    </source>
</evidence>
<dbReference type="InterPro" id="IPR023395">
    <property type="entry name" value="MCP_dom_sf"/>
</dbReference>
<dbReference type="GO" id="GO:0031966">
    <property type="term" value="C:mitochondrial membrane"/>
    <property type="evidence" value="ECO:0007669"/>
    <property type="project" value="UniProtKB-SubCell"/>
</dbReference>
<dbReference type="AlphaFoldDB" id="A0A0H2RXH1"/>
<evidence type="ECO:0000256" key="6">
    <source>
        <dbReference type="ARBA" id="ARBA00022989"/>
    </source>
</evidence>
<evidence type="ECO:0000256" key="4">
    <source>
        <dbReference type="ARBA" id="ARBA00022692"/>
    </source>
</evidence>
<dbReference type="GO" id="GO:0000064">
    <property type="term" value="F:L-ornithine transmembrane transporter activity"/>
    <property type="evidence" value="ECO:0007669"/>
    <property type="project" value="TreeGrafter"/>
</dbReference>
<keyword evidence="6" id="KW-1133">Transmembrane helix</keyword>
<name>A0A0H2RXH1_9AGAM</name>
<dbReference type="OrthoDB" id="3364892at2759"/>
<evidence type="ECO:0000313" key="10">
    <source>
        <dbReference type="Proteomes" id="UP000053477"/>
    </source>
</evidence>
<reference evidence="9 10" key="1">
    <citation type="submission" date="2015-04" db="EMBL/GenBank/DDBJ databases">
        <title>Complete genome sequence of Schizopora paradoxa KUC8140, a cosmopolitan wood degrader in East Asia.</title>
        <authorList>
            <consortium name="DOE Joint Genome Institute"/>
            <person name="Min B."/>
            <person name="Park H."/>
            <person name="Jang Y."/>
            <person name="Kim J.-J."/>
            <person name="Kim K.H."/>
            <person name="Pangilinan J."/>
            <person name="Lipzen A."/>
            <person name="Riley R."/>
            <person name="Grigoriev I.V."/>
            <person name="Spatafora J.W."/>
            <person name="Choi I.-G."/>
        </authorList>
    </citation>
    <scope>NUCLEOTIDE SEQUENCE [LARGE SCALE GENOMIC DNA]</scope>
    <source>
        <strain evidence="9 10">KUC8140</strain>
    </source>
</reference>
<keyword evidence="10" id="KW-1185">Reference proteome</keyword>
<gene>
    <name evidence="9" type="ORF">SCHPADRAFT_826752</name>
</gene>
<dbReference type="PANTHER" id="PTHR45624:SF52">
    <property type="entry name" value="MITOCHONDRIAL CARRIER"/>
    <property type="match status" value="1"/>
</dbReference>
<dbReference type="InterPro" id="IPR050567">
    <property type="entry name" value="Mitochondrial_Carrier"/>
</dbReference>
<protein>
    <recommendedName>
        <fullName evidence="11">Mitochondrial carrier</fullName>
    </recommendedName>
</protein>
<evidence type="ECO:0000256" key="1">
    <source>
        <dbReference type="ARBA" id="ARBA00004225"/>
    </source>
</evidence>
<evidence type="ECO:0000313" key="9">
    <source>
        <dbReference type="EMBL" id="KLO14178.1"/>
    </source>
</evidence>
<keyword evidence="5" id="KW-0677">Repeat</keyword>
<keyword evidence="8" id="KW-0472">Membrane</keyword>
<keyword evidence="3" id="KW-0813">Transport</keyword>
<proteinExistence type="inferred from homology"/>
<evidence type="ECO:0000256" key="7">
    <source>
        <dbReference type="ARBA" id="ARBA00023128"/>
    </source>
</evidence>
<dbReference type="Gene3D" id="1.50.40.10">
    <property type="entry name" value="Mitochondrial carrier domain"/>
    <property type="match status" value="1"/>
</dbReference>
<keyword evidence="7" id="KW-0496">Mitochondrion</keyword>
<sequence length="373" mass="40719">MSSTQQDGQAKQSQANSFYAALARTMTRGAALYFSRPVRLFRPSKVSGWMFLNGLASRNNASVSPRFVLNLVKEHGFGVLPRHFIPPLAINALLGTILWSSYSLSSSALEGRSVHPFANAAISGAVAGGIQAIAAAPAENVRILLEGGSSYSGWSSAWKDVFVGSRGTKDLPLEPRKKIFEEARDVRRWMREVGEVAGRGWHGWGWGFGKDVCGFSVFFTLFELTRRIASQLKNASTQFAIQRDPSRSTNLPKVVHGATLVAGGVVAGLAYDFTGRPFDVARRTVHTYEVTHNAAARPNIIARTAIIFSALEKKAKDEGLRVFFRLSPDERSASAFSTPLRQRLFSALRILGRVGPWGAGFLIWESFGPGLTQ</sequence>
<comment type="similarity">
    <text evidence="2">Belongs to the mitochondrial carrier (TC 2.A.29) family.</text>
</comment>
<dbReference type="GO" id="GO:1990575">
    <property type="term" value="P:mitochondrial L-ornithine transmembrane transport"/>
    <property type="evidence" value="ECO:0007669"/>
    <property type="project" value="TreeGrafter"/>
</dbReference>
<dbReference type="PANTHER" id="PTHR45624">
    <property type="entry name" value="MITOCHONDRIAL BASIC AMINO ACIDS TRANSPORTER-RELATED"/>
    <property type="match status" value="1"/>
</dbReference>
<accession>A0A0H2RXH1</accession>
<dbReference type="InParanoid" id="A0A0H2RXH1"/>
<evidence type="ECO:0000256" key="2">
    <source>
        <dbReference type="ARBA" id="ARBA00006375"/>
    </source>
</evidence>
<keyword evidence="4" id="KW-0812">Transmembrane</keyword>
<evidence type="ECO:0008006" key="11">
    <source>
        <dbReference type="Google" id="ProtNLM"/>
    </source>
</evidence>
<dbReference type="Proteomes" id="UP000053477">
    <property type="component" value="Unassembled WGS sequence"/>
</dbReference>
<dbReference type="SUPFAM" id="SSF103506">
    <property type="entry name" value="Mitochondrial carrier"/>
    <property type="match status" value="1"/>
</dbReference>
<dbReference type="EMBL" id="KQ085947">
    <property type="protein sequence ID" value="KLO14178.1"/>
    <property type="molecule type" value="Genomic_DNA"/>
</dbReference>